<evidence type="ECO:0000256" key="6">
    <source>
        <dbReference type="ARBA" id="ARBA00023304"/>
    </source>
</evidence>
<evidence type="ECO:0000256" key="2">
    <source>
        <dbReference type="ARBA" id="ARBA00006154"/>
    </source>
</evidence>
<dbReference type="PROSITE" id="PS00816">
    <property type="entry name" value="AIPM_HOMOCIT_SYNTH_2"/>
    <property type="match status" value="1"/>
</dbReference>
<name>A0A7C3IXL9_9CREN</name>
<keyword evidence="3" id="KW-0028">Amino-acid biosynthesis</keyword>
<dbReference type="PANTHER" id="PTHR43538">
    <property type="entry name" value="ALPHA-IPM SYNTHASE/HOMOCITRATE SYNTHASE"/>
    <property type="match status" value="1"/>
</dbReference>
<protein>
    <recommendedName>
        <fullName evidence="7">Citramalate synthase</fullName>
        <ecNumber evidence="7">2.3.3.21</ecNumber>
    </recommendedName>
</protein>
<gene>
    <name evidence="10" type="ORF">ENS19_05635</name>
</gene>
<dbReference type="InterPro" id="IPR002034">
    <property type="entry name" value="AIPM/Hcit_synth_CS"/>
</dbReference>
<dbReference type="GO" id="GO:0009097">
    <property type="term" value="P:isoleucine biosynthetic process"/>
    <property type="evidence" value="ECO:0007669"/>
    <property type="project" value="UniProtKB-UniRule"/>
</dbReference>
<dbReference type="CDD" id="cd07941">
    <property type="entry name" value="DRE_TIM_LeuA3"/>
    <property type="match status" value="1"/>
</dbReference>
<evidence type="ECO:0000313" key="10">
    <source>
        <dbReference type="EMBL" id="HFK20750.1"/>
    </source>
</evidence>
<evidence type="ECO:0000259" key="9">
    <source>
        <dbReference type="PROSITE" id="PS50991"/>
    </source>
</evidence>
<accession>A0A7C3IXL9</accession>
<keyword evidence="6" id="KW-0100">Branched-chain amino acid biosynthesis</keyword>
<evidence type="ECO:0000256" key="4">
    <source>
        <dbReference type="ARBA" id="ARBA00022624"/>
    </source>
</evidence>
<dbReference type="GO" id="GO:0003852">
    <property type="term" value="F:2-isopropylmalate synthase activity"/>
    <property type="evidence" value="ECO:0007669"/>
    <property type="project" value="InterPro"/>
</dbReference>
<sequence length="544" mass="59873">MISLSIVEGLKWGITKSNSVEIYDTTLRDGSQAKDVNFSLQDKLRITSRLDDFGISYIEGGWPGSNPKDEEYFRAIRDLPLRNAEVVAFGSTRRDKIRASDDKNLNAIIKSGVKTATIFGKSWDLHVKDVLGTSLESNLEMVYDSVRYLKDHGLNVFFDAEHFYDGYIRSKSHAMAVINAAVDAGANLVVLCDTNGGTLPDKFMEITKDVVKNAKAKIGVHCHNDSGTGVANSLLGALAGASQIQGTVNGIGERCGNADICQIIPALELKLGIRCLKSPEQLKNLRSLSLYVYEALHMRPNPYQPYVGENAFAHKGGVHVDAVMKSCHAYEHVEPMLVGNLRWISVSELSGKANVLAKAKEFGLQVDKGSPVVARLLAKIKEMEYRGYLLEGADASLYLLMARELGTYSRLFEVVQWRTISESKDGGFAAESSIKLRVDDKELYVIAEGNGPVNAQDKALRKAMSEFFPEINRIQLVNYKVSIAETAEGTASSVRNFIEFSDGSSNWVTVGVSTNILEASKVALVDGYDYYLQRSKKVTHSSDR</sequence>
<organism evidence="10">
    <name type="scientific">Candidatus Methanomethylicus mesodigestus</name>
    <dbReference type="NCBI Taxonomy" id="1867258"/>
    <lineage>
        <taxon>Archaea</taxon>
        <taxon>Thermoproteota</taxon>
        <taxon>Methanosuratincolia</taxon>
        <taxon>Candidatus Methanomethylicales</taxon>
        <taxon>Candidatus Methanomethylicaceae</taxon>
        <taxon>Candidatus Methanomethylicus</taxon>
    </lineage>
</organism>
<comment type="pathway">
    <text evidence="1">Amino-acid biosynthesis; L-isoleucine biosynthesis; 2-oxobutanoate from pyruvate: step 1/3.</text>
</comment>
<dbReference type="GO" id="GO:0043714">
    <property type="term" value="F:(R)-citramalate synthase activity"/>
    <property type="evidence" value="ECO:0007669"/>
    <property type="project" value="UniProtKB-UniRule"/>
</dbReference>
<dbReference type="GO" id="GO:0009098">
    <property type="term" value="P:L-leucine biosynthetic process"/>
    <property type="evidence" value="ECO:0007669"/>
    <property type="project" value="InterPro"/>
</dbReference>
<dbReference type="PROSITE" id="PS00815">
    <property type="entry name" value="AIPM_HOMOCIT_SYNTH_1"/>
    <property type="match status" value="1"/>
</dbReference>
<dbReference type="UniPathway" id="UPA00047">
    <property type="reaction ID" value="UER00066"/>
</dbReference>
<dbReference type="InterPro" id="IPR013785">
    <property type="entry name" value="Aldolase_TIM"/>
</dbReference>
<dbReference type="PANTHER" id="PTHR43538:SF1">
    <property type="entry name" value="(R)-CITRAMALATE SYNTHASE"/>
    <property type="match status" value="1"/>
</dbReference>
<evidence type="ECO:0000256" key="3">
    <source>
        <dbReference type="ARBA" id="ARBA00022605"/>
    </source>
</evidence>
<evidence type="ECO:0000256" key="5">
    <source>
        <dbReference type="ARBA" id="ARBA00022679"/>
    </source>
</evidence>
<evidence type="ECO:0000256" key="1">
    <source>
        <dbReference type="ARBA" id="ARBA00004743"/>
    </source>
</evidence>
<dbReference type="SMART" id="SM00917">
    <property type="entry name" value="LeuA_dimer"/>
    <property type="match status" value="1"/>
</dbReference>
<dbReference type="Pfam" id="PF00682">
    <property type="entry name" value="HMGL-like"/>
    <property type="match status" value="1"/>
</dbReference>
<dbReference type="EC" id="2.3.3.21" evidence="7"/>
<dbReference type="InterPro" id="IPR000891">
    <property type="entry name" value="PYR_CT"/>
</dbReference>
<comment type="similarity">
    <text evidence="2 8">Belongs to the alpha-IPM synthase/homocitrate synthase family.</text>
</comment>
<dbReference type="NCBIfam" id="TIGR00977">
    <property type="entry name" value="citramal_synth"/>
    <property type="match status" value="1"/>
</dbReference>
<proteinExistence type="inferred from homology"/>
<feature type="domain" description="Pyruvate carboxyltransferase" evidence="9">
    <location>
        <begin position="20"/>
        <end position="286"/>
    </location>
</feature>
<dbReference type="Gene3D" id="3.30.160.270">
    <property type="match status" value="1"/>
</dbReference>
<dbReference type="InterPro" id="IPR036230">
    <property type="entry name" value="LeuA_allosteric_dom_sf"/>
</dbReference>
<evidence type="ECO:0000256" key="8">
    <source>
        <dbReference type="RuleBase" id="RU003523"/>
    </source>
</evidence>
<comment type="caution">
    <text evidence="10">The sequence shown here is derived from an EMBL/GenBank/DDBJ whole genome shotgun (WGS) entry which is preliminary data.</text>
</comment>
<dbReference type="InterPro" id="IPR005675">
    <property type="entry name" value="Citramal_synthase"/>
</dbReference>
<dbReference type="Gene3D" id="1.10.238.260">
    <property type="match status" value="1"/>
</dbReference>
<dbReference type="Pfam" id="PF08502">
    <property type="entry name" value="LeuA_dimer"/>
    <property type="match status" value="1"/>
</dbReference>
<evidence type="ECO:0000256" key="7">
    <source>
        <dbReference type="NCBIfam" id="TIGR00977"/>
    </source>
</evidence>
<dbReference type="InterPro" id="IPR013709">
    <property type="entry name" value="2-isopropylmalate_synth_dimer"/>
</dbReference>
<dbReference type="Gene3D" id="3.20.20.70">
    <property type="entry name" value="Aldolase class I"/>
    <property type="match status" value="1"/>
</dbReference>
<keyword evidence="5 8" id="KW-0808">Transferase</keyword>
<dbReference type="Pfam" id="PF22617">
    <property type="entry name" value="HCS_D2"/>
    <property type="match status" value="1"/>
</dbReference>
<keyword evidence="4" id="KW-0412">Isoleucine biosynthesis</keyword>
<dbReference type="EMBL" id="DSTX01000010">
    <property type="protein sequence ID" value="HFK20750.1"/>
    <property type="molecule type" value="Genomic_DNA"/>
</dbReference>
<reference evidence="10" key="1">
    <citation type="journal article" date="2020" name="mSystems">
        <title>Genome- and Community-Level Interaction Insights into Carbon Utilization and Element Cycling Functions of Hydrothermarchaeota in Hydrothermal Sediment.</title>
        <authorList>
            <person name="Zhou Z."/>
            <person name="Liu Y."/>
            <person name="Xu W."/>
            <person name="Pan J."/>
            <person name="Luo Z.H."/>
            <person name="Li M."/>
        </authorList>
    </citation>
    <scope>NUCLEOTIDE SEQUENCE [LARGE SCALE GENOMIC DNA]</scope>
    <source>
        <strain evidence="10">SpSt-468</strain>
    </source>
</reference>
<dbReference type="PROSITE" id="PS50991">
    <property type="entry name" value="PYR_CT"/>
    <property type="match status" value="1"/>
</dbReference>
<dbReference type="SUPFAM" id="SSF110921">
    <property type="entry name" value="2-isopropylmalate synthase LeuA, allosteric (dimerisation) domain"/>
    <property type="match status" value="1"/>
</dbReference>
<dbReference type="InterPro" id="IPR054691">
    <property type="entry name" value="LeuA/HCS_post-cat"/>
</dbReference>
<dbReference type="AlphaFoldDB" id="A0A7C3IXL9"/>
<dbReference type="SUPFAM" id="SSF51569">
    <property type="entry name" value="Aldolase"/>
    <property type="match status" value="1"/>
</dbReference>